<organism evidence="3 4">
    <name type="scientific">Clunio marinus</name>
    <dbReference type="NCBI Taxonomy" id="568069"/>
    <lineage>
        <taxon>Eukaryota</taxon>
        <taxon>Metazoa</taxon>
        <taxon>Ecdysozoa</taxon>
        <taxon>Arthropoda</taxon>
        <taxon>Hexapoda</taxon>
        <taxon>Insecta</taxon>
        <taxon>Pterygota</taxon>
        <taxon>Neoptera</taxon>
        <taxon>Endopterygota</taxon>
        <taxon>Diptera</taxon>
        <taxon>Nematocera</taxon>
        <taxon>Chironomoidea</taxon>
        <taxon>Chironomidae</taxon>
        <taxon>Clunio</taxon>
    </lineage>
</organism>
<evidence type="ECO:0000259" key="2">
    <source>
        <dbReference type="PROSITE" id="PS50229"/>
    </source>
</evidence>
<feature type="compositionally biased region" description="Polar residues" evidence="1">
    <location>
        <begin position="204"/>
        <end position="215"/>
    </location>
</feature>
<dbReference type="Gene3D" id="2.30.29.30">
    <property type="entry name" value="Pleckstrin-homology domain (PH domain)/Phosphotyrosine-binding domain (PTB)"/>
    <property type="match status" value="1"/>
</dbReference>
<keyword evidence="4" id="KW-1185">Reference proteome</keyword>
<dbReference type="InterPro" id="IPR043537">
    <property type="entry name" value="Tiam1/Tiam2/Sif"/>
</dbReference>
<gene>
    <name evidence="3" type="primary">similar to Protein still life</name>
    <name evidence="3" type="ORF">CLUMA_CG019624</name>
</gene>
<feature type="compositionally biased region" description="Polar residues" evidence="1">
    <location>
        <begin position="496"/>
        <end position="510"/>
    </location>
</feature>
<dbReference type="OrthoDB" id="8059989at2759"/>
<dbReference type="EMBL" id="CVRI01000067">
    <property type="protein sequence ID" value="CRL06598.1"/>
    <property type="molecule type" value="Genomic_DNA"/>
</dbReference>
<evidence type="ECO:0000313" key="3">
    <source>
        <dbReference type="EMBL" id="CRL06598.1"/>
    </source>
</evidence>
<feature type="region of interest" description="Disordered" evidence="1">
    <location>
        <begin position="593"/>
        <end position="614"/>
    </location>
</feature>
<feature type="region of interest" description="Disordered" evidence="1">
    <location>
        <begin position="636"/>
        <end position="689"/>
    </location>
</feature>
<feature type="compositionally biased region" description="Polar residues" evidence="1">
    <location>
        <begin position="668"/>
        <end position="678"/>
    </location>
</feature>
<dbReference type="SUPFAM" id="SSF50729">
    <property type="entry name" value="PH domain-like"/>
    <property type="match status" value="1"/>
</dbReference>
<feature type="region of interest" description="Disordered" evidence="1">
    <location>
        <begin position="150"/>
        <end position="183"/>
    </location>
</feature>
<dbReference type="Proteomes" id="UP000183832">
    <property type="component" value="Unassembled WGS sequence"/>
</dbReference>
<feature type="region of interest" description="Disordered" evidence="1">
    <location>
        <begin position="406"/>
        <end position="431"/>
    </location>
</feature>
<feature type="region of interest" description="Disordered" evidence="1">
    <location>
        <begin position="446"/>
        <end position="510"/>
    </location>
</feature>
<dbReference type="STRING" id="568069.A0A1J1J554"/>
<feature type="compositionally biased region" description="Low complexity" evidence="1">
    <location>
        <begin position="406"/>
        <end position="423"/>
    </location>
</feature>
<name>A0A1J1J554_9DIPT</name>
<feature type="region of interest" description="Disordered" evidence="1">
    <location>
        <begin position="195"/>
        <end position="373"/>
    </location>
</feature>
<dbReference type="GO" id="GO:0005085">
    <property type="term" value="F:guanyl-nucleotide exchange factor activity"/>
    <property type="evidence" value="ECO:0007669"/>
    <property type="project" value="InterPro"/>
</dbReference>
<dbReference type="InterPro" id="IPR000697">
    <property type="entry name" value="WH1/EVH1_dom"/>
</dbReference>
<feature type="compositionally biased region" description="Basic and acidic residues" evidence="1">
    <location>
        <begin position="321"/>
        <end position="334"/>
    </location>
</feature>
<dbReference type="PANTHER" id="PTHR46001">
    <property type="entry name" value="TIAM (MAMMALIAN TUMOR INVASION AND METASTASIS FACTOR) HOMOLOG"/>
    <property type="match status" value="1"/>
</dbReference>
<dbReference type="AlphaFoldDB" id="A0A1J1J554"/>
<dbReference type="InterPro" id="IPR011993">
    <property type="entry name" value="PH-like_dom_sf"/>
</dbReference>
<dbReference type="PANTHER" id="PTHR46001:SF3">
    <property type="entry name" value="PROTEIN STILL LIFE, ISOFORM SIF TYPE 1"/>
    <property type="match status" value="1"/>
</dbReference>
<feature type="compositionally biased region" description="Low complexity" evidence="1">
    <location>
        <begin position="636"/>
        <end position="645"/>
    </location>
</feature>
<dbReference type="FunFam" id="2.30.29.30:FF:000373">
    <property type="entry name" value="Protein still life, isoform SIF type"/>
    <property type="match status" value="1"/>
</dbReference>
<sequence>MGNKLSCSCAPLMRKAYRYEDSPWQTGRRRDGHLLRLWAEVFHVAASGAGQVKWQQVSEDLVPVNITCIQDSPECVFHITAYNSQVDKILDVRLVQPGTRIGQASECFVYWKDPMTNDTWGLNFTSPIDAKQFRECCSPSFKFSRKASSSYSLKLDPPGKGKVKPKRKPLSTPASPSRVREPQCTCMTAEQYARIKAQDPRYRGSSTLPRPTSKATEADLIRSDKPTTAASTTSLYDNVTSSNQGQEALQRQKSDTSTMTVTASVGTQQNHIGLQISQDDANDKQTQREETSKSEGTQAGGTLQHQKQTVKTSISTGTGTRSKDYNENIMHDHQITSSKRNKSKSTEDMNVDSGTLKKMLKPLHGVESPVTSPEMGRRRYNYYNAATNTAPHGHQHIIHNSHMLNNNSMSRQSSQSSRFSGSRSSHEIGRGYQPRGLYLELEKDRCGLEGSPPSDNVMFDNQCYATTPSSSNGNSDQDQPGYGTRTGNRHQHHSHQPQTNVTPTPGSPTSRLLLEYEMHLRNTLAKGMDAESYSLHTFEALLSQSMENLGASASAKSSTLPLPHRLNVERPYVPKERERDGYYSDRNELIRERERERERDRGYLSDHNSSYSTSRCASCIGESARAQWFRHSDGWRSGSSTLGSGTNLISQGTGHRRSPWDSLPSLKQDGSLNDSGYKSNRADSFEQRGVFDRQDSLRSDYLSDRETRYGIVQQASIDSTDSRLCYLTSSE</sequence>
<feature type="compositionally biased region" description="Basic and acidic residues" evidence="1">
    <location>
        <begin position="216"/>
        <end position="225"/>
    </location>
</feature>
<feature type="non-terminal residue" evidence="3">
    <location>
        <position position="731"/>
    </location>
</feature>
<reference evidence="3 4" key="1">
    <citation type="submission" date="2015-04" db="EMBL/GenBank/DDBJ databases">
        <authorList>
            <person name="Syromyatnikov M.Y."/>
            <person name="Popov V.N."/>
        </authorList>
    </citation>
    <scope>NUCLEOTIDE SEQUENCE [LARGE SCALE GENOMIC DNA]</scope>
</reference>
<accession>A0A1J1J554</accession>
<feature type="compositionally biased region" description="Basic and acidic residues" evidence="1">
    <location>
        <begin position="281"/>
        <end position="293"/>
    </location>
</feature>
<feature type="compositionally biased region" description="Basic and acidic residues" evidence="1">
    <location>
        <begin position="593"/>
        <end position="604"/>
    </location>
</feature>
<evidence type="ECO:0000256" key="1">
    <source>
        <dbReference type="SAM" id="MobiDB-lite"/>
    </source>
</evidence>
<dbReference type="PROSITE" id="PS50229">
    <property type="entry name" value="WH1"/>
    <property type="match status" value="1"/>
</dbReference>
<proteinExistence type="predicted"/>
<feature type="compositionally biased region" description="Polar residues" evidence="1">
    <location>
        <begin position="294"/>
        <end position="320"/>
    </location>
</feature>
<feature type="compositionally biased region" description="Polar residues" evidence="1">
    <location>
        <begin position="463"/>
        <end position="478"/>
    </location>
</feature>
<feature type="compositionally biased region" description="Basic and acidic residues" evidence="1">
    <location>
        <begin position="680"/>
        <end position="689"/>
    </location>
</feature>
<feature type="compositionally biased region" description="Polar residues" evidence="1">
    <location>
        <begin position="226"/>
        <end position="279"/>
    </location>
</feature>
<dbReference type="GO" id="GO:0007264">
    <property type="term" value="P:small GTPase-mediated signal transduction"/>
    <property type="evidence" value="ECO:0007669"/>
    <property type="project" value="InterPro"/>
</dbReference>
<protein>
    <submittedName>
        <fullName evidence="3">CLUMA_CG019624, isoform A</fullName>
    </submittedName>
</protein>
<feature type="domain" description="WH1" evidence="2">
    <location>
        <begin position="26"/>
        <end position="144"/>
    </location>
</feature>
<dbReference type="SMART" id="SM00461">
    <property type="entry name" value="WH1"/>
    <property type="match status" value="1"/>
</dbReference>
<evidence type="ECO:0000313" key="4">
    <source>
        <dbReference type="Proteomes" id="UP000183832"/>
    </source>
</evidence>